<sequence>MTATQPTPTGPVPTHATEEKGILHHIGFRVTRDEFQPAIDWYRNALDMEVNFQGHFHDLEVCFLVNDRANHRVVFQTHASFERDPDYARRARLEHSAFEFETIDGLLARYARLRDQGYHPYLSIDHGLTLSIYYLDPIGHGLELQCDAFGDWDESKEWMRAAAEFVANPAGILFDPDQVIEARNAGADLDELHKRIYDDGEFPPRPDQRTRLSLVSSVTPNVWDHPSWGSDHPTFGPA</sequence>
<dbReference type="Pfam" id="PF00903">
    <property type="entry name" value="Glyoxalase"/>
    <property type="match status" value="1"/>
</dbReference>
<dbReference type="InterPro" id="IPR004360">
    <property type="entry name" value="Glyas_Fos-R_dOase_dom"/>
</dbReference>
<dbReference type="InterPro" id="IPR029068">
    <property type="entry name" value="Glyas_Bleomycin-R_OHBP_Dase"/>
</dbReference>
<protein>
    <submittedName>
        <fullName evidence="2">Putative extradiol dioxygenase</fullName>
    </submittedName>
</protein>
<dbReference type="SUPFAM" id="SSF54593">
    <property type="entry name" value="Glyoxalase/Bleomycin resistance protein/Dihydroxybiphenyl dioxygenase"/>
    <property type="match status" value="1"/>
</dbReference>
<dbReference type="AlphaFoldDB" id="X0PMB3"/>
<organism evidence="2 3">
    <name type="scientific">Rhodococcus wratislaviensis NBRC 100605</name>
    <dbReference type="NCBI Taxonomy" id="1219028"/>
    <lineage>
        <taxon>Bacteria</taxon>
        <taxon>Bacillati</taxon>
        <taxon>Actinomycetota</taxon>
        <taxon>Actinomycetes</taxon>
        <taxon>Mycobacteriales</taxon>
        <taxon>Nocardiaceae</taxon>
        <taxon>Rhodococcus</taxon>
    </lineage>
</organism>
<dbReference type="RefSeq" id="WP_052032935.1">
    <property type="nucleotide sequence ID" value="NZ_BAWF01000009.1"/>
</dbReference>
<feature type="domain" description="VOC" evidence="1">
    <location>
        <begin position="22"/>
        <end position="147"/>
    </location>
</feature>
<keyword evidence="3" id="KW-1185">Reference proteome</keyword>
<evidence type="ECO:0000259" key="1">
    <source>
        <dbReference type="PROSITE" id="PS51819"/>
    </source>
</evidence>
<dbReference type="GO" id="GO:0051213">
    <property type="term" value="F:dioxygenase activity"/>
    <property type="evidence" value="ECO:0007669"/>
    <property type="project" value="UniProtKB-KW"/>
</dbReference>
<dbReference type="PROSITE" id="PS51819">
    <property type="entry name" value="VOC"/>
    <property type="match status" value="1"/>
</dbReference>
<name>X0PMB3_RHOWR</name>
<keyword evidence="2" id="KW-0560">Oxidoreductase</keyword>
<keyword evidence="2" id="KW-0223">Dioxygenase</keyword>
<dbReference type="InterPro" id="IPR037523">
    <property type="entry name" value="VOC_core"/>
</dbReference>
<evidence type="ECO:0000313" key="3">
    <source>
        <dbReference type="Proteomes" id="UP000019491"/>
    </source>
</evidence>
<comment type="caution">
    <text evidence="2">The sequence shown here is derived from an EMBL/GenBank/DDBJ whole genome shotgun (WGS) entry which is preliminary data.</text>
</comment>
<evidence type="ECO:0000313" key="2">
    <source>
        <dbReference type="EMBL" id="GAF43588.1"/>
    </source>
</evidence>
<reference evidence="2 3" key="1">
    <citation type="submission" date="2014-02" db="EMBL/GenBank/DDBJ databases">
        <title>Whole genome shotgun sequence of Rhodococcus wratislaviensis NBRC 100605.</title>
        <authorList>
            <person name="Hosoyama A."/>
            <person name="Tsuchikane K."/>
            <person name="Yoshida I."/>
            <person name="Ohji S."/>
            <person name="Ichikawa N."/>
            <person name="Yamazoe A."/>
            <person name="Fujita N."/>
        </authorList>
    </citation>
    <scope>NUCLEOTIDE SEQUENCE [LARGE SCALE GENOMIC DNA]</scope>
    <source>
        <strain evidence="2 3">NBRC 100605</strain>
    </source>
</reference>
<dbReference type="Proteomes" id="UP000019491">
    <property type="component" value="Unassembled WGS sequence"/>
</dbReference>
<accession>X0PMB3</accession>
<dbReference type="EMBL" id="BAWF01000009">
    <property type="protein sequence ID" value="GAF43588.1"/>
    <property type="molecule type" value="Genomic_DNA"/>
</dbReference>
<gene>
    <name evidence="2" type="ORF">RW1_009_00120</name>
</gene>
<proteinExistence type="predicted"/>
<dbReference type="Gene3D" id="3.10.180.10">
    <property type="entry name" value="2,3-Dihydroxybiphenyl 1,2-Dioxygenase, domain 1"/>
    <property type="match status" value="1"/>
</dbReference>
<dbReference type="OrthoDB" id="9804907at2"/>